<dbReference type="Proteomes" id="UP001404845">
    <property type="component" value="Unassembled WGS sequence"/>
</dbReference>
<feature type="transmembrane region" description="Helical" evidence="1">
    <location>
        <begin position="73"/>
        <end position="92"/>
    </location>
</feature>
<evidence type="ECO:0000313" key="3">
    <source>
        <dbReference type="EMBL" id="MEN3226798.1"/>
    </source>
</evidence>
<feature type="transmembrane region" description="Helical" evidence="1">
    <location>
        <begin position="243"/>
        <end position="260"/>
    </location>
</feature>
<proteinExistence type="predicted"/>
<feature type="domain" description="Acyltransferase 3" evidence="2">
    <location>
        <begin position="23"/>
        <end position="362"/>
    </location>
</feature>
<dbReference type="EMBL" id="JAQYXL010000001">
    <property type="protein sequence ID" value="MEN3226798.1"/>
    <property type="molecule type" value="Genomic_DNA"/>
</dbReference>
<dbReference type="InterPro" id="IPR050879">
    <property type="entry name" value="Acyltransferase_3"/>
</dbReference>
<feature type="transmembrane region" description="Helical" evidence="1">
    <location>
        <begin position="27"/>
        <end position="48"/>
    </location>
</feature>
<organism evidence="3 4">
    <name type="scientific">Methylorubrum rhodesianum</name>
    <dbReference type="NCBI Taxonomy" id="29427"/>
    <lineage>
        <taxon>Bacteria</taxon>
        <taxon>Pseudomonadati</taxon>
        <taxon>Pseudomonadota</taxon>
        <taxon>Alphaproteobacteria</taxon>
        <taxon>Hyphomicrobiales</taxon>
        <taxon>Methylobacteriaceae</taxon>
        <taxon>Methylorubrum</taxon>
    </lineage>
</organism>
<feature type="transmembrane region" description="Helical" evidence="1">
    <location>
        <begin position="343"/>
        <end position="361"/>
    </location>
</feature>
<keyword evidence="3" id="KW-0012">Acyltransferase</keyword>
<accession>A0ABU9Z692</accession>
<comment type="caution">
    <text evidence="3">The sequence shown here is derived from an EMBL/GenBank/DDBJ whole genome shotgun (WGS) entry which is preliminary data.</text>
</comment>
<dbReference type="PANTHER" id="PTHR23028:SF131">
    <property type="entry name" value="BLR2367 PROTEIN"/>
    <property type="match status" value="1"/>
</dbReference>
<name>A0ABU9Z692_9HYPH</name>
<keyword evidence="3" id="KW-0808">Transferase</keyword>
<dbReference type="RefSeq" id="WP_200670709.1">
    <property type="nucleotide sequence ID" value="NZ_JACWCW010000017.1"/>
</dbReference>
<protein>
    <submittedName>
        <fullName evidence="3">Acyltransferase</fullName>
    </submittedName>
</protein>
<sequence>MASVSTGIEPSAALRSHAPRPLIGLDLLRFGAACLVMLYHLACTAWMVPSSEAATLLGSPIPFPALLPVSSEGWVGVQMFFVISGYVIAYSASQASASRFLAGRILRLMPGVWFCATVSFGLALLFFPETVWVLFERYVRTLILFPAPRWIDGVYWTLGIEIVFYGLVYLLLCLNRFERLEPVILAVGVVSATAWLLAAAPVWPDLDRIISTRIAKLLLLTHGCHFALGVLLWGAVRQGLTGYRLTGLAVCLTGAFLQIRYDAGFVGASLDLDRSPAMPWLLYAVFLLLFCLSIRVNAALSEALPGLGRRFRDLGLATYPLYLLHTFVGALTMRFLAANGLPPAASLAGGILVAVAASVLVSRRIEPPLRAGLARAISAVSARRRNREPMSGALTR</sequence>
<evidence type="ECO:0000313" key="4">
    <source>
        <dbReference type="Proteomes" id="UP001404845"/>
    </source>
</evidence>
<dbReference type="GO" id="GO:0016746">
    <property type="term" value="F:acyltransferase activity"/>
    <property type="evidence" value="ECO:0007669"/>
    <property type="project" value="UniProtKB-KW"/>
</dbReference>
<keyword evidence="4" id="KW-1185">Reference proteome</keyword>
<feature type="transmembrane region" description="Helical" evidence="1">
    <location>
        <begin position="319"/>
        <end position="337"/>
    </location>
</feature>
<gene>
    <name evidence="3" type="ORF">PUR21_03815</name>
</gene>
<feature type="transmembrane region" description="Helical" evidence="1">
    <location>
        <begin position="280"/>
        <end position="298"/>
    </location>
</feature>
<keyword evidence="1" id="KW-1133">Transmembrane helix</keyword>
<dbReference type="Pfam" id="PF01757">
    <property type="entry name" value="Acyl_transf_3"/>
    <property type="match status" value="1"/>
</dbReference>
<dbReference type="InterPro" id="IPR002656">
    <property type="entry name" value="Acyl_transf_3_dom"/>
</dbReference>
<feature type="transmembrane region" description="Helical" evidence="1">
    <location>
        <begin position="112"/>
        <end position="135"/>
    </location>
</feature>
<dbReference type="PANTHER" id="PTHR23028">
    <property type="entry name" value="ACETYLTRANSFERASE"/>
    <property type="match status" value="1"/>
</dbReference>
<evidence type="ECO:0000259" key="2">
    <source>
        <dbReference type="Pfam" id="PF01757"/>
    </source>
</evidence>
<keyword evidence="1" id="KW-0812">Transmembrane</keyword>
<reference evidence="3 4" key="1">
    <citation type="journal article" date="2023" name="PLoS ONE">
        <title>Complete genome assembly of Hawai'i environmental nontuberculous mycobacteria reveals unexpected co-isolation with methylobacteria.</title>
        <authorList>
            <person name="Hendrix J."/>
            <person name="Epperson L.E."/>
            <person name="Tong E.I."/>
            <person name="Chan Y.L."/>
            <person name="Hasan N.A."/>
            <person name="Dawrs S.N."/>
            <person name="Norton G.J."/>
            <person name="Virdi R."/>
            <person name="Crooks J.L."/>
            <person name="Chan E.D."/>
            <person name="Honda J.R."/>
            <person name="Strong M."/>
        </authorList>
    </citation>
    <scope>NUCLEOTIDE SEQUENCE [LARGE SCALE GENOMIC DNA]</scope>
    <source>
        <strain evidence="3 4">NJH_HI01</strain>
    </source>
</reference>
<keyword evidence="1" id="KW-0472">Membrane</keyword>
<feature type="transmembrane region" description="Helical" evidence="1">
    <location>
        <begin position="215"/>
        <end position="236"/>
    </location>
</feature>
<feature type="transmembrane region" description="Helical" evidence="1">
    <location>
        <begin position="183"/>
        <end position="203"/>
    </location>
</feature>
<feature type="transmembrane region" description="Helical" evidence="1">
    <location>
        <begin position="155"/>
        <end position="174"/>
    </location>
</feature>
<evidence type="ECO:0000256" key="1">
    <source>
        <dbReference type="SAM" id="Phobius"/>
    </source>
</evidence>